<protein>
    <submittedName>
        <fullName evidence="4">PH domain-containing protein</fullName>
    </submittedName>
</protein>
<dbReference type="PANTHER" id="PTHR34473:SF2">
    <property type="entry name" value="UPF0699 TRANSMEMBRANE PROTEIN YDBT"/>
    <property type="match status" value="1"/>
</dbReference>
<keyword evidence="2" id="KW-0812">Transmembrane</keyword>
<evidence type="ECO:0000313" key="11">
    <source>
        <dbReference type="Proteomes" id="UP001240157"/>
    </source>
</evidence>
<evidence type="ECO:0000313" key="10">
    <source>
        <dbReference type="Proteomes" id="UP000242704"/>
    </source>
</evidence>
<dbReference type="EMBL" id="PZAO01000012">
    <property type="protein sequence ID" value="PTG69639.1"/>
    <property type="molecule type" value="Genomic_DNA"/>
</dbReference>
<dbReference type="Proteomes" id="UP001240157">
    <property type="component" value="Unassembled WGS sequence"/>
</dbReference>
<proteinExistence type="predicted"/>
<feature type="transmembrane region" description="Helical" evidence="2">
    <location>
        <begin position="46"/>
        <end position="65"/>
    </location>
</feature>
<keyword evidence="8" id="KW-1185">Reference proteome</keyword>
<sequence>MYNPQKLHPISYISGLIEAIKQNIILVIIFVFFQMRQFDWSNPWSYLSPGIFTAIFLISFIANLLRVYKTRYWIEGQYFIMTSGVFNLERKELHIRRIQSMDTTQSMVNRLFGGVNLQIRTPSDGIELNTITREQSEYIREAVEKIKTTLTNGNNENEDEAGAPTKDTESVQEMLYDLSPKNLLLMSMTSGAILVAFVTLAPIVSALQNIINWSWLFGSVDQIIKNQVMATFLSFIVILLFCYIFGVLLTIIKYYGYKLRRKGDYLHIQYGLLNIRHITVPITRVQAVVENRSFLRTLFGYTSFSFIITSDQNLKNEDYTNGKVMILPFIKKNEAQLIITDLVPHIMFHQIKTGLPWRGFHRRFWIISVALLIVAACVHYFYSAWVWLPVLLVIAYLVMHSFLAIKHAGAAIKGEQIGVKQLTLFGFQTTYLSREKVIGYRESAHPLMLRGELSHFYFFVAKGMTYEAIGLRFEDIKNVSSYREWYLKEETL</sequence>
<feature type="region of interest" description="Disordered" evidence="1">
    <location>
        <begin position="149"/>
        <end position="168"/>
    </location>
</feature>
<dbReference type="InterPro" id="IPR014529">
    <property type="entry name" value="UCP026631"/>
</dbReference>
<dbReference type="AlphaFoldDB" id="A0AAE5SYK2"/>
<comment type="caution">
    <text evidence="5">The sequence shown here is derived from an EMBL/GenBank/DDBJ whole genome shotgun (WGS) entry which is preliminary data.</text>
</comment>
<dbReference type="Proteomes" id="UP000242144">
    <property type="component" value="Unassembled WGS sequence"/>
</dbReference>
<feature type="transmembrane region" description="Helical" evidence="2">
    <location>
        <begin position="12"/>
        <end position="34"/>
    </location>
</feature>
<reference evidence="4 11" key="3">
    <citation type="submission" date="2023-08" db="EMBL/GenBank/DDBJ databases">
        <title>Whole genome sequencing of Staphylococcus chromogenes NNSch 2386.</title>
        <authorList>
            <person name="Kropotov V.S."/>
            <person name="Boriskina E.V."/>
            <person name="Gordinskaya N.A."/>
            <person name="Shkurkina I.S."/>
            <person name="Kryazhev D.V."/>
            <person name="Alekseeva A.E."/>
            <person name="Makhova M.A."/>
        </authorList>
    </citation>
    <scope>NUCLEOTIDE SEQUENCE [LARGE SCALE GENOMIC DNA]</scope>
    <source>
        <strain evidence="4 11">NNSch 2386</strain>
    </source>
</reference>
<evidence type="ECO:0000313" key="6">
    <source>
        <dbReference type="EMBL" id="PTG26888.1"/>
    </source>
</evidence>
<accession>A0AAE5SYK2</accession>
<feature type="transmembrane region" description="Helical" evidence="2">
    <location>
        <begin position="364"/>
        <end position="382"/>
    </location>
</feature>
<dbReference type="EMBL" id="JAVGJF010000049">
    <property type="protein sequence ID" value="MDQ7175917.1"/>
    <property type="molecule type" value="Genomic_DNA"/>
</dbReference>
<gene>
    <name evidence="6" type="ORF">BU638_07480</name>
    <name evidence="5" type="ORF">BU653_07490</name>
    <name evidence="7" type="ORF">BU676_06300</name>
    <name evidence="4" type="ORF">RCF65_07955</name>
</gene>
<evidence type="ECO:0000256" key="1">
    <source>
        <dbReference type="SAM" id="MobiDB-lite"/>
    </source>
</evidence>
<evidence type="ECO:0000259" key="3">
    <source>
        <dbReference type="Pfam" id="PF03703"/>
    </source>
</evidence>
<dbReference type="InterPro" id="IPR005182">
    <property type="entry name" value="YdbS-like_PH"/>
</dbReference>
<dbReference type="Pfam" id="PF03703">
    <property type="entry name" value="bPH_2"/>
    <property type="match status" value="2"/>
</dbReference>
<dbReference type="Proteomes" id="UP000242704">
    <property type="component" value="Unassembled WGS sequence"/>
</dbReference>
<organism evidence="5 10">
    <name type="scientific">Staphylococcus chromogenes</name>
    <name type="common">Staphylococcus hyicus subsp. chromogenes</name>
    <dbReference type="NCBI Taxonomy" id="46126"/>
    <lineage>
        <taxon>Bacteria</taxon>
        <taxon>Bacillati</taxon>
        <taxon>Bacillota</taxon>
        <taxon>Bacilli</taxon>
        <taxon>Bacillales</taxon>
        <taxon>Staphylococcaceae</taxon>
        <taxon>Staphylococcus</taxon>
    </lineage>
</organism>
<dbReference type="PIRSF" id="PIRSF026631">
    <property type="entry name" value="UCP026631"/>
    <property type="match status" value="1"/>
</dbReference>
<feature type="transmembrane region" description="Helical" evidence="2">
    <location>
        <begin position="228"/>
        <end position="252"/>
    </location>
</feature>
<evidence type="ECO:0000256" key="2">
    <source>
        <dbReference type="SAM" id="Phobius"/>
    </source>
</evidence>
<reference evidence="8 9" key="1">
    <citation type="journal article" date="2016" name="Front. Microbiol.">
        <title>Comprehensive Phylogenetic Analysis of Bovine Non-aureus Staphylococci Species Based on Whole-Genome Sequencing.</title>
        <authorList>
            <person name="Naushad S."/>
            <person name="Barkema H.W."/>
            <person name="Luby C."/>
            <person name="Condas L.A."/>
            <person name="Nobrega D.B."/>
            <person name="Carson D.A."/>
            <person name="De Buck J."/>
        </authorList>
    </citation>
    <scope>NUCLEOTIDE SEQUENCE [LARGE SCALE GENOMIC DNA]</scope>
    <source>
        <strain evidence="6 9">SNUC 105</strain>
        <strain evidence="7 8">SNUC 1363</strain>
        <strain evidence="5 10">SNUC 505</strain>
    </source>
</reference>
<evidence type="ECO:0000313" key="8">
    <source>
        <dbReference type="Proteomes" id="UP000242008"/>
    </source>
</evidence>
<feature type="domain" description="YdbS-like PH" evidence="3">
    <location>
        <begin position="68"/>
        <end position="141"/>
    </location>
</feature>
<evidence type="ECO:0000313" key="4">
    <source>
        <dbReference type="EMBL" id="MDQ7175917.1"/>
    </source>
</evidence>
<dbReference type="Proteomes" id="UP000242008">
    <property type="component" value="Unassembled WGS sequence"/>
</dbReference>
<evidence type="ECO:0000313" key="7">
    <source>
        <dbReference type="EMBL" id="PTG69639.1"/>
    </source>
</evidence>
<dbReference type="PANTHER" id="PTHR34473">
    <property type="entry name" value="UPF0699 TRANSMEMBRANE PROTEIN YDBS"/>
    <property type="match status" value="1"/>
</dbReference>
<keyword evidence="2" id="KW-0472">Membrane</keyword>
<dbReference type="EMBL" id="PZBZ01000036">
    <property type="protein sequence ID" value="PTG13475.1"/>
    <property type="molecule type" value="Genomic_DNA"/>
</dbReference>
<dbReference type="RefSeq" id="WP_037577183.1">
    <property type="nucleotide sequence ID" value="NZ_BMDK01000004.1"/>
</dbReference>
<name>A0AAE5SYK2_STACR</name>
<feature type="domain" description="YdbS-like PH" evidence="3">
    <location>
        <begin position="254"/>
        <end position="335"/>
    </location>
</feature>
<evidence type="ECO:0000313" key="9">
    <source>
        <dbReference type="Proteomes" id="UP000242144"/>
    </source>
</evidence>
<dbReference type="EMBL" id="PZCM01000008">
    <property type="protein sequence ID" value="PTG26888.1"/>
    <property type="molecule type" value="Genomic_DNA"/>
</dbReference>
<feature type="transmembrane region" description="Helical" evidence="2">
    <location>
        <begin position="183"/>
        <end position="208"/>
    </location>
</feature>
<reference evidence="5" key="2">
    <citation type="submission" date="2018-03" db="EMBL/GenBank/DDBJ databases">
        <authorList>
            <person name="Naushad S."/>
        </authorList>
    </citation>
    <scope>NUCLEOTIDE SEQUENCE</scope>
    <source>
        <strain evidence="6">SNUC 105</strain>
        <strain evidence="7">SNUC 1363</strain>
        <strain evidence="5">SNUC 505</strain>
    </source>
</reference>
<keyword evidence="2" id="KW-1133">Transmembrane helix</keyword>
<feature type="transmembrane region" description="Helical" evidence="2">
    <location>
        <begin position="388"/>
        <end position="405"/>
    </location>
</feature>
<evidence type="ECO:0000313" key="5">
    <source>
        <dbReference type="EMBL" id="PTG13475.1"/>
    </source>
</evidence>